<sequence>MHWVVERAKNDVNTMQLNGIYLYSKYNPKQEAEKFISKEVNVQTKHYILFGLGLGYHAEALLNLTQDTAIYIVLVDKKELDFCWQYGSAQLLQSDRVHFVTGQMELKSLSAEHLQIVILKLGKCLIVPSVKLCTRILLKISPIIIRVSNYLKGLGKVV</sequence>
<dbReference type="EMBL" id="JAEOAH010000007">
    <property type="protein sequence ID" value="MBK3494833.1"/>
    <property type="molecule type" value="Genomic_DNA"/>
</dbReference>
<reference evidence="1 2" key="1">
    <citation type="submission" date="2020-12" db="EMBL/GenBank/DDBJ databases">
        <title>YIM B01967 draft genome.</title>
        <authorList>
            <person name="Yan X."/>
        </authorList>
    </citation>
    <scope>NUCLEOTIDE SEQUENCE [LARGE SCALE GENOMIC DNA]</scope>
    <source>
        <strain evidence="1 2">YIM B01967</strain>
    </source>
</reference>
<protein>
    <submittedName>
        <fullName evidence="1">Motility associated factor glycosyltransferase family protein</fullName>
    </submittedName>
</protein>
<accession>A0ABS1H5Y9</accession>
<evidence type="ECO:0000313" key="2">
    <source>
        <dbReference type="Proteomes" id="UP000618943"/>
    </source>
</evidence>
<dbReference type="RefSeq" id="WP_200748641.1">
    <property type="nucleotide sequence ID" value="NZ_JAEOAH010000007.1"/>
</dbReference>
<gene>
    <name evidence="1" type="ORF">JFL43_08160</name>
</gene>
<dbReference type="Proteomes" id="UP000618943">
    <property type="component" value="Unassembled WGS sequence"/>
</dbReference>
<comment type="caution">
    <text evidence="1">The sequence shown here is derived from an EMBL/GenBank/DDBJ whole genome shotgun (WGS) entry which is preliminary data.</text>
</comment>
<keyword evidence="2" id="KW-1185">Reference proteome</keyword>
<evidence type="ECO:0000313" key="1">
    <source>
        <dbReference type="EMBL" id="MBK3494833.1"/>
    </source>
</evidence>
<organism evidence="1 2">
    <name type="scientific">Viridibacillus soli</name>
    <dbReference type="NCBI Taxonomy" id="2798301"/>
    <lineage>
        <taxon>Bacteria</taxon>
        <taxon>Bacillati</taxon>
        <taxon>Bacillota</taxon>
        <taxon>Bacilli</taxon>
        <taxon>Bacillales</taxon>
        <taxon>Caryophanaceae</taxon>
        <taxon>Viridibacillus</taxon>
    </lineage>
</organism>
<name>A0ABS1H5Y9_9BACL</name>
<proteinExistence type="predicted"/>